<dbReference type="InterPro" id="IPR001128">
    <property type="entry name" value="Cyt_P450"/>
</dbReference>
<keyword evidence="6 11" id="KW-1133">Transmembrane helix</keyword>
<dbReference type="GO" id="GO:0006629">
    <property type="term" value="P:lipid metabolic process"/>
    <property type="evidence" value="ECO:0007669"/>
    <property type="project" value="UniProtKB-ARBA"/>
</dbReference>
<keyword evidence="3" id="KW-0349">Heme</keyword>
<dbReference type="Pfam" id="PF00067">
    <property type="entry name" value="p450"/>
    <property type="match status" value="1"/>
</dbReference>
<dbReference type="ExpressionAtlas" id="A0A3L6FCB6">
    <property type="expression patterns" value="baseline and differential"/>
</dbReference>
<evidence type="ECO:0000256" key="2">
    <source>
        <dbReference type="ARBA" id="ARBA00010617"/>
    </source>
</evidence>
<comment type="similarity">
    <text evidence="2">Belongs to the cytochrome P450 family.</text>
</comment>
<evidence type="ECO:0000256" key="7">
    <source>
        <dbReference type="ARBA" id="ARBA00023002"/>
    </source>
</evidence>
<feature type="transmembrane region" description="Helical" evidence="11">
    <location>
        <begin position="6"/>
        <end position="32"/>
    </location>
</feature>
<keyword evidence="5" id="KW-0479">Metal-binding</keyword>
<keyword evidence="8" id="KW-0408">Iron</keyword>
<protein>
    <submittedName>
        <fullName evidence="12">Cytochrome P450 72A14</fullName>
    </submittedName>
</protein>
<dbReference type="AlphaFoldDB" id="A0A3L6FCB6"/>
<evidence type="ECO:0000313" key="12">
    <source>
        <dbReference type="EMBL" id="PWZ29951.1"/>
    </source>
</evidence>
<comment type="subcellular location">
    <subcellularLocation>
        <location evidence="1">Membrane</location>
    </subcellularLocation>
</comment>
<dbReference type="InterPro" id="IPR050665">
    <property type="entry name" value="Cytochrome_P450_Monooxygen"/>
</dbReference>
<dbReference type="SUPFAM" id="SSF48264">
    <property type="entry name" value="Cytochrome P450"/>
    <property type="match status" value="1"/>
</dbReference>
<dbReference type="InterPro" id="IPR036396">
    <property type="entry name" value="Cyt_P450_sf"/>
</dbReference>
<organism evidence="12 13">
    <name type="scientific">Zea mays</name>
    <name type="common">Maize</name>
    <dbReference type="NCBI Taxonomy" id="4577"/>
    <lineage>
        <taxon>Eukaryota</taxon>
        <taxon>Viridiplantae</taxon>
        <taxon>Streptophyta</taxon>
        <taxon>Embryophyta</taxon>
        <taxon>Tracheophyta</taxon>
        <taxon>Spermatophyta</taxon>
        <taxon>Magnoliopsida</taxon>
        <taxon>Liliopsida</taxon>
        <taxon>Poales</taxon>
        <taxon>Poaceae</taxon>
        <taxon>PACMAD clade</taxon>
        <taxon>Panicoideae</taxon>
        <taxon>Andropogonodae</taxon>
        <taxon>Andropogoneae</taxon>
        <taxon>Tripsacinae</taxon>
        <taxon>Zea</taxon>
    </lineage>
</organism>
<reference evidence="12 13" key="1">
    <citation type="journal article" date="2018" name="Nat. Genet.">
        <title>Extensive intraspecific gene order and gene structural variations between Mo17 and other maize genomes.</title>
        <authorList>
            <person name="Sun S."/>
            <person name="Zhou Y."/>
            <person name="Chen J."/>
            <person name="Shi J."/>
            <person name="Zhao H."/>
            <person name="Zhao H."/>
            <person name="Song W."/>
            <person name="Zhang M."/>
            <person name="Cui Y."/>
            <person name="Dong X."/>
            <person name="Liu H."/>
            <person name="Ma X."/>
            <person name="Jiao Y."/>
            <person name="Wang B."/>
            <person name="Wei X."/>
            <person name="Stein J.C."/>
            <person name="Glaubitz J.C."/>
            <person name="Lu F."/>
            <person name="Yu G."/>
            <person name="Liang C."/>
            <person name="Fengler K."/>
            <person name="Li B."/>
            <person name="Rafalski A."/>
            <person name="Schnable P.S."/>
            <person name="Ware D.H."/>
            <person name="Buckler E.S."/>
            <person name="Lai J."/>
        </authorList>
    </citation>
    <scope>NUCLEOTIDE SEQUENCE [LARGE SCALE GENOMIC DNA]</scope>
    <source>
        <strain evidence="13">cv. Missouri 17</strain>
        <tissue evidence="12">Seedling</tissue>
    </source>
</reference>
<evidence type="ECO:0000256" key="5">
    <source>
        <dbReference type="ARBA" id="ARBA00022723"/>
    </source>
</evidence>
<gene>
    <name evidence="12" type="primary">CYP72A14_6</name>
    <name evidence="12" type="ORF">Zm00014a_011563</name>
</gene>
<keyword evidence="4 11" id="KW-0812">Transmembrane</keyword>
<evidence type="ECO:0000256" key="3">
    <source>
        <dbReference type="ARBA" id="ARBA00022617"/>
    </source>
</evidence>
<dbReference type="GO" id="GO:0005506">
    <property type="term" value="F:iron ion binding"/>
    <property type="evidence" value="ECO:0007669"/>
    <property type="project" value="InterPro"/>
</dbReference>
<proteinExistence type="inferred from homology"/>
<keyword evidence="7" id="KW-0560">Oxidoreductase</keyword>
<dbReference type="PANTHER" id="PTHR24282">
    <property type="entry name" value="CYTOCHROME P450 FAMILY MEMBER"/>
    <property type="match status" value="1"/>
</dbReference>
<evidence type="ECO:0000256" key="11">
    <source>
        <dbReference type="SAM" id="Phobius"/>
    </source>
</evidence>
<evidence type="ECO:0000256" key="4">
    <source>
        <dbReference type="ARBA" id="ARBA00022692"/>
    </source>
</evidence>
<dbReference type="Gene3D" id="1.10.630.10">
    <property type="entry name" value="Cytochrome P450"/>
    <property type="match status" value="1"/>
</dbReference>
<dbReference type="Proteomes" id="UP000251960">
    <property type="component" value="Chromosome 3"/>
</dbReference>
<evidence type="ECO:0000256" key="6">
    <source>
        <dbReference type="ARBA" id="ARBA00022989"/>
    </source>
</evidence>
<name>A0A3L6FCB6_MAIZE</name>
<evidence type="ECO:0000256" key="1">
    <source>
        <dbReference type="ARBA" id="ARBA00004370"/>
    </source>
</evidence>
<dbReference type="GO" id="GO:0016020">
    <property type="term" value="C:membrane"/>
    <property type="evidence" value="ECO:0007669"/>
    <property type="project" value="UniProtKB-SubCell"/>
</dbReference>
<dbReference type="GO" id="GO:0004497">
    <property type="term" value="F:monooxygenase activity"/>
    <property type="evidence" value="ECO:0007669"/>
    <property type="project" value="UniProtKB-KW"/>
</dbReference>
<dbReference type="GO" id="GO:0016705">
    <property type="term" value="F:oxidoreductase activity, acting on paired donors, with incorporation or reduction of molecular oxygen"/>
    <property type="evidence" value="ECO:0007669"/>
    <property type="project" value="InterPro"/>
</dbReference>
<keyword evidence="9" id="KW-0503">Monooxygenase</keyword>
<accession>A0A3L6FCB6</accession>
<evidence type="ECO:0000256" key="8">
    <source>
        <dbReference type="ARBA" id="ARBA00023004"/>
    </source>
</evidence>
<keyword evidence="10 11" id="KW-0472">Membrane</keyword>
<dbReference type="GO" id="GO:0020037">
    <property type="term" value="F:heme binding"/>
    <property type="evidence" value="ECO:0007669"/>
    <property type="project" value="InterPro"/>
</dbReference>
<dbReference type="PANTHER" id="PTHR24282:SF268">
    <property type="entry name" value="CYTOCHROME P450 MONOOXYGENASE"/>
    <property type="match status" value="1"/>
</dbReference>
<evidence type="ECO:0000256" key="9">
    <source>
        <dbReference type="ARBA" id="ARBA00023033"/>
    </source>
</evidence>
<evidence type="ECO:0000313" key="13">
    <source>
        <dbReference type="Proteomes" id="UP000251960"/>
    </source>
</evidence>
<evidence type="ECO:0000256" key="10">
    <source>
        <dbReference type="ARBA" id="ARBA00023136"/>
    </source>
</evidence>
<dbReference type="EMBL" id="NCVQ01000004">
    <property type="protein sequence ID" value="PWZ29951.1"/>
    <property type="molecule type" value="Genomic_DNA"/>
</dbReference>
<comment type="caution">
    <text evidence="12">The sequence shown here is derived from an EMBL/GenBank/DDBJ whole genome shotgun (WGS) entry which is preliminary data.</text>
</comment>
<sequence length="263" mass="29696">MVLEVWFATAAASAMPWTFLLGGLMALQVLLWQAGRLLRQLWWQPRRLERALRAQGIRGTPYRFPAGDLREYSRLANKEAWSKPLPPRCHDIAHRVTPFLHRLVLEHGKTSMSWFGSTPRVTIVDPALAKDVLSSKFGHLEKLNFPALAKVMGDGLASHEGARWAKHRRILGPAFQLEKLKRMLPAFSACCQELVSRWAECLGPDGSCELDVWPELQNLTGDVISRTAFGSSYHQGRRIFQLQAEQASLVMTNIQNIVIPGYM</sequence>